<evidence type="ECO:0000313" key="8">
    <source>
        <dbReference type="Proteomes" id="UP000198891"/>
    </source>
</evidence>
<dbReference type="Pfam" id="PF00753">
    <property type="entry name" value="Lactamase_B"/>
    <property type="match status" value="1"/>
</dbReference>
<evidence type="ECO:0000313" key="7">
    <source>
        <dbReference type="EMBL" id="SDZ42411.1"/>
    </source>
</evidence>
<dbReference type="PANTHER" id="PTHR42978">
    <property type="entry name" value="QUORUM-QUENCHING LACTONASE YTNP-RELATED-RELATED"/>
    <property type="match status" value="1"/>
</dbReference>
<evidence type="ECO:0000256" key="2">
    <source>
        <dbReference type="ARBA" id="ARBA00007749"/>
    </source>
</evidence>
<proteinExistence type="inferred from homology"/>
<accession>A0A1H3SXX0</accession>
<gene>
    <name evidence="7" type="ORF">SAMN05216554_3779</name>
</gene>
<dbReference type="AlphaFoldDB" id="A0A1H3SXX0"/>
<dbReference type="GO" id="GO:0046872">
    <property type="term" value="F:metal ion binding"/>
    <property type="evidence" value="ECO:0007669"/>
    <property type="project" value="UniProtKB-KW"/>
</dbReference>
<dbReference type="InterPro" id="IPR001279">
    <property type="entry name" value="Metallo-B-lactamas"/>
</dbReference>
<keyword evidence="5" id="KW-0862">Zinc</keyword>
<dbReference type="PANTHER" id="PTHR42978:SF2">
    <property type="entry name" value="102 KBASES UNSTABLE REGION: FROM 1 TO 119443"/>
    <property type="match status" value="1"/>
</dbReference>
<keyword evidence="4" id="KW-0378">Hydrolase</keyword>
<comment type="similarity">
    <text evidence="2">Belongs to the metallo-beta-lactamase superfamily.</text>
</comment>
<feature type="domain" description="Metallo-beta-lactamase" evidence="6">
    <location>
        <begin position="57"/>
        <end position="268"/>
    </location>
</feature>
<dbReference type="InterPro" id="IPR036866">
    <property type="entry name" value="RibonucZ/Hydroxyglut_hydro"/>
</dbReference>
<evidence type="ECO:0000256" key="4">
    <source>
        <dbReference type="ARBA" id="ARBA00022801"/>
    </source>
</evidence>
<dbReference type="EMBL" id="FNPZ01000004">
    <property type="protein sequence ID" value="SDZ42411.1"/>
    <property type="molecule type" value="Genomic_DNA"/>
</dbReference>
<name>A0A1H3SXX0_9MICO</name>
<dbReference type="Proteomes" id="UP000198891">
    <property type="component" value="Unassembled WGS sequence"/>
</dbReference>
<evidence type="ECO:0000256" key="5">
    <source>
        <dbReference type="ARBA" id="ARBA00022833"/>
    </source>
</evidence>
<dbReference type="SUPFAM" id="SSF56281">
    <property type="entry name" value="Metallo-hydrolase/oxidoreductase"/>
    <property type="match status" value="1"/>
</dbReference>
<sequence>MSGFDSDAVAVTTWAAVAPLRLGGRPQRLVPLVVGYEPIPEGVSLRGGSWFRYLMEPVTAVAIVFDEGWFLVDGGFDPVRIRDRDLRVASFDYENYLPIVPPGDPLVDQIAEAGLDWNDLAAAAITHAHFDHTGAARLLAPDQPLLLQRAEWEHVGATVDEREAFLFAADLRRVGLSIVTLDHDTRLAPGLTAIDTAGHTPGHQSFVIELADRTIVLAGDAADLRRNITHGVGCGSTVGADGPRLAESAAARLHALDETPGVEVWPAHDPDWEPWRTIIESRS</sequence>
<dbReference type="CDD" id="cd07729">
    <property type="entry name" value="AHL_lactonase_MBL-fold"/>
    <property type="match status" value="1"/>
</dbReference>
<organism evidence="7 8">
    <name type="scientific">Herbiconiux ginsengi</name>
    <dbReference type="NCBI Taxonomy" id="381665"/>
    <lineage>
        <taxon>Bacteria</taxon>
        <taxon>Bacillati</taxon>
        <taxon>Actinomycetota</taxon>
        <taxon>Actinomycetes</taxon>
        <taxon>Micrococcales</taxon>
        <taxon>Microbacteriaceae</taxon>
        <taxon>Herbiconiux</taxon>
    </lineage>
</organism>
<evidence type="ECO:0000256" key="3">
    <source>
        <dbReference type="ARBA" id="ARBA00022723"/>
    </source>
</evidence>
<dbReference type="GO" id="GO:0016787">
    <property type="term" value="F:hydrolase activity"/>
    <property type="evidence" value="ECO:0007669"/>
    <property type="project" value="UniProtKB-KW"/>
</dbReference>
<keyword evidence="8" id="KW-1185">Reference proteome</keyword>
<reference evidence="7 8" key="1">
    <citation type="submission" date="2016-10" db="EMBL/GenBank/DDBJ databases">
        <authorList>
            <person name="de Groot N.N."/>
        </authorList>
    </citation>
    <scope>NUCLEOTIDE SEQUENCE [LARGE SCALE GENOMIC DNA]</scope>
    <source>
        <strain evidence="7 8">CGMCC 4.3491</strain>
    </source>
</reference>
<comment type="cofactor">
    <cofactor evidence="1">
        <name>Zn(2+)</name>
        <dbReference type="ChEBI" id="CHEBI:29105"/>
    </cofactor>
</comment>
<dbReference type="STRING" id="381665.SAMN05216554_3779"/>
<protein>
    <submittedName>
        <fullName evidence="7">Metallo-beta-lactamase superfamily protein</fullName>
    </submittedName>
</protein>
<dbReference type="Gene3D" id="3.60.15.10">
    <property type="entry name" value="Ribonuclease Z/Hydroxyacylglutathione hydrolase-like"/>
    <property type="match status" value="1"/>
</dbReference>
<dbReference type="RefSeq" id="WP_175494353.1">
    <property type="nucleotide sequence ID" value="NZ_FNPZ01000004.1"/>
</dbReference>
<evidence type="ECO:0000256" key="1">
    <source>
        <dbReference type="ARBA" id="ARBA00001947"/>
    </source>
</evidence>
<dbReference type="SMART" id="SM00849">
    <property type="entry name" value="Lactamase_B"/>
    <property type="match status" value="1"/>
</dbReference>
<evidence type="ECO:0000259" key="6">
    <source>
        <dbReference type="SMART" id="SM00849"/>
    </source>
</evidence>
<dbReference type="InterPro" id="IPR051013">
    <property type="entry name" value="MBL_superfamily_lactonases"/>
</dbReference>
<keyword evidence="3" id="KW-0479">Metal-binding</keyword>